<dbReference type="STRING" id="1507870.A0A1V8TBU2"/>
<feature type="region of interest" description="Disordered" evidence="1">
    <location>
        <begin position="213"/>
        <end position="233"/>
    </location>
</feature>
<name>A0A1V8TBU2_9PEZI</name>
<dbReference type="InParanoid" id="A0A1V8TBU2"/>
<dbReference type="AlphaFoldDB" id="A0A1V8TBU2"/>
<evidence type="ECO:0000256" key="1">
    <source>
        <dbReference type="SAM" id="MobiDB-lite"/>
    </source>
</evidence>
<feature type="region of interest" description="Disordered" evidence="1">
    <location>
        <begin position="345"/>
        <end position="377"/>
    </location>
</feature>
<protein>
    <submittedName>
        <fullName evidence="2">Uncharacterized protein</fullName>
    </submittedName>
</protein>
<comment type="caution">
    <text evidence="2">The sequence shown here is derived from an EMBL/GenBank/DDBJ whole genome shotgun (WGS) entry which is preliminary data.</text>
</comment>
<accession>A0A1V8TBU2</accession>
<dbReference type="OrthoDB" id="5344482at2759"/>
<feature type="compositionally biased region" description="Pro residues" evidence="1">
    <location>
        <begin position="1"/>
        <end position="21"/>
    </location>
</feature>
<keyword evidence="3" id="KW-1185">Reference proteome</keyword>
<organism evidence="2 3">
    <name type="scientific">Cryoendolithus antarcticus</name>
    <dbReference type="NCBI Taxonomy" id="1507870"/>
    <lineage>
        <taxon>Eukaryota</taxon>
        <taxon>Fungi</taxon>
        <taxon>Dikarya</taxon>
        <taxon>Ascomycota</taxon>
        <taxon>Pezizomycotina</taxon>
        <taxon>Dothideomycetes</taxon>
        <taxon>Dothideomycetidae</taxon>
        <taxon>Cladosporiales</taxon>
        <taxon>Cladosporiaceae</taxon>
        <taxon>Cryoendolithus</taxon>
    </lineage>
</organism>
<sequence length="394" mass="41627">MSSASPPPTVKTSFPPSPDPSTHPSSAVESPSLSSSNALARYELAPTPHPTSKSRDSTKVLLVEWEDDFTTTSLPGSWEITWEGKRTVLPAKDQTGKNGEEVPLHRLYFLLGAGVPVPTTISLRKGDILWKTNPLPAIFSPELGATAREAGKKGVLHTIWAKKRLQVLQDEIAAEARENVEGVGYEMALAEMSWIEANFGVAAKPSGLTIPHSSISQPALASPTSPRSPGGGRLMEKLKGLKLGTNSDVLAASSPLNPALNPLSPETSDVAYSSFGAFAALKGVPDSSTLAAKPSQPPTSTPQLPAPQQRKMQAHRPPDTELGGSGEMGSLNALAASSELRFGRSSAAVTGGEDDTEDDLFALPMSPRSPEMAKSPFSFSTLETGRYLRQKGKA</sequence>
<reference evidence="3" key="1">
    <citation type="submission" date="2017-03" db="EMBL/GenBank/DDBJ databases">
        <title>Genomes of endolithic fungi from Antarctica.</title>
        <authorList>
            <person name="Coleine C."/>
            <person name="Masonjones S."/>
            <person name="Stajich J.E."/>
        </authorList>
    </citation>
    <scope>NUCLEOTIDE SEQUENCE [LARGE SCALE GENOMIC DNA]</scope>
    <source>
        <strain evidence="3">CCFEE 5527</strain>
    </source>
</reference>
<feature type="region of interest" description="Disordered" evidence="1">
    <location>
        <begin position="1"/>
        <end position="57"/>
    </location>
</feature>
<evidence type="ECO:0000313" key="2">
    <source>
        <dbReference type="EMBL" id="OQO08853.1"/>
    </source>
</evidence>
<dbReference type="Proteomes" id="UP000192596">
    <property type="component" value="Unassembled WGS sequence"/>
</dbReference>
<dbReference type="EMBL" id="NAJO01000011">
    <property type="protein sequence ID" value="OQO08853.1"/>
    <property type="molecule type" value="Genomic_DNA"/>
</dbReference>
<feature type="region of interest" description="Disordered" evidence="1">
    <location>
        <begin position="287"/>
        <end position="329"/>
    </location>
</feature>
<evidence type="ECO:0000313" key="3">
    <source>
        <dbReference type="Proteomes" id="UP000192596"/>
    </source>
</evidence>
<feature type="compositionally biased region" description="Polar residues" evidence="1">
    <location>
        <begin position="213"/>
        <end position="227"/>
    </location>
</feature>
<proteinExistence type="predicted"/>
<feature type="compositionally biased region" description="Low complexity" evidence="1">
    <location>
        <begin position="22"/>
        <end position="36"/>
    </location>
</feature>
<gene>
    <name evidence="2" type="ORF">B0A48_05743</name>
</gene>